<dbReference type="EMBL" id="VSRR010000158">
    <property type="protein sequence ID" value="MPC11335.1"/>
    <property type="molecule type" value="Genomic_DNA"/>
</dbReference>
<comment type="caution">
    <text evidence="2">The sequence shown here is derived from an EMBL/GenBank/DDBJ whole genome shotgun (WGS) entry which is preliminary data.</text>
</comment>
<dbReference type="Proteomes" id="UP000324222">
    <property type="component" value="Unassembled WGS sequence"/>
</dbReference>
<evidence type="ECO:0000313" key="2">
    <source>
        <dbReference type="EMBL" id="MPC11335.1"/>
    </source>
</evidence>
<evidence type="ECO:0008006" key="4">
    <source>
        <dbReference type="Google" id="ProtNLM"/>
    </source>
</evidence>
<feature type="signal peptide" evidence="1">
    <location>
        <begin position="1"/>
        <end position="17"/>
    </location>
</feature>
<sequence>MPYLLLFSLSALSPISHVCNYHHHHSTTTFIPTFNSQRHHTKATLPPIVFCVLHPFPIMTYSHPFIRTITQCRSVSLPCKHAHTRTPHCSGVKECIGDAVRDDEVWAELEGGDLTTLSYCSR</sequence>
<evidence type="ECO:0000313" key="3">
    <source>
        <dbReference type="Proteomes" id="UP000324222"/>
    </source>
</evidence>
<accession>A0A5B7CQ69</accession>
<dbReference type="AlphaFoldDB" id="A0A5B7CQ69"/>
<keyword evidence="3" id="KW-1185">Reference proteome</keyword>
<reference evidence="2 3" key="1">
    <citation type="submission" date="2019-05" db="EMBL/GenBank/DDBJ databases">
        <title>Another draft genome of Portunus trituberculatus and its Hox gene families provides insights of decapod evolution.</title>
        <authorList>
            <person name="Jeong J.-H."/>
            <person name="Song I."/>
            <person name="Kim S."/>
            <person name="Choi T."/>
            <person name="Kim D."/>
            <person name="Ryu S."/>
            <person name="Kim W."/>
        </authorList>
    </citation>
    <scope>NUCLEOTIDE SEQUENCE [LARGE SCALE GENOMIC DNA]</scope>
    <source>
        <tissue evidence="2">Muscle</tissue>
    </source>
</reference>
<keyword evidence="1" id="KW-0732">Signal</keyword>
<organism evidence="2 3">
    <name type="scientific">Portunus trituberculatus</name>
    <name type="common">Swimming crab</name>
    <name type="synonym">Neptunus trituberculatus</name>
    <dbReference type="NCBI Taxonomy" id="210409"/>
    <lineage>
        <taxon>Eukaryota</taxon>
        <taxon>Metazoa</taxon>
        <taxon>Ecdysozoa</taxon>
        <taxon>Arthropoda</taxon>
        <taxon>Crustacea</taxon>
        <taxon>Multicrustacea</taxon>
        <taxon>Malacostraca</taxon>
        <taxon>Eumalacostraca</taxon>
        <taxon>Eucarida</taxon>
        <taxon>Decapoda</taxon>
        <taxon>Pleocyemata</taxon>
        <taxon>Brachyura</taxon>
        <taxon>Eubrachyura</taxon>
        <taxon>Portunoidea</taxon>
        <taxon>Portunidae</taxon>
        <taxon>Portuninae</taxon>
        <taxon>Portunus</taxon>
    </lineage>
</organism>
<evidence type="ECO:0000256" key="1">
    <source>
        <dbReference type="SAM" id="SignalP"/>
    </source>
</evidence>
<proteinExistence type="predicted"/>
<protein>
    <recommendedName>
        <fullName evidence="4">Secreted protein</fullName>
    </recommendedName>
</protein>
<name>A0A5B7CQ69_PORTR</name>
<feature type="chain" id="PRO_5022750498" description="Secreted protein" evidence="1">
    <location>
        <begin position="18"/>
        <end position="122"/>
    </location>
</feature>
<gene>
    <name evidence="2" type="ORF">E2C01_003998</name>
</gene>